<dbReference type="Proteomes" id="UP000824014">
    <property type="component" value="Unassembled WGS sequence"/>
</dbReference>
<protein>
    <submittedName>
        <fullName evidence="2">Leucine-rich repeat domain-containing protein</fullName>
    </submittedName>
</protein>
<sequence>MKRMLQVTLLTISLLAGACNTKSEDPQPLPTDDLSVKMEDPLFRQFCLTNFDTDADGKLSRAEADAVERIILSDPEITSLQGIEQFTNLNTIACGATNITTIDLSACQHITAIKTNAFAECRQLTSIVLPPQLTSIGDSAFDACSALQSIELPATVQTIGAKAFQACSSLSAIRLPEGVQTIGEKVFNGCSALSDVTLPSTLSEISSQAFCECRSLAEINIPNGVIAINDLAFTNCPSLRTAVLPSTLQRIGEFAFGTGSSNLSVICYAVVPPKAPNTWLTFPEDMPVSVPAESIDAYHAAEGWSHFTNIQAIE</sequence>
<feature type="signal peptide" evidence="1">
    <location>
        <begin position="1"/>
        <end position="18"/>
    </location>
</feature>
<dbReference type="SUPFAM" id="SSF52058">
    <property type="entry name" value="L domain-like"/>
    <property type="match status" value="1"/>
</dbReference>
<dbReference type="InterPro" id="IPR053139">
    <property type="entry name" value="Surface_bspA-like"/>
</dbReference>
<keyword evidence="1" id="KW-0732">Signal</keyword>
<dbReference type="Gene3D" id="3.80.10.10">
    <property type="entry name" value="Ribonuclease Inhibitor"/>
    <property type="match status" value="1"/>
</dbReference>
<evidence type="ECO:0000313" key="3">
    <source>
        <dbReference type="Proteomes" id="UP000824014"/>
    </source>
</evidence>
<evidence type="ECO:0000256" key="1">
    <source>
        <dbReference type="SAM" id="SignalP"/>
    </source>
</evidence>
<dbReference type="InterPro" id="IPR032675">
    <property type="entry name" value="LRR_dom_sf"/>
</dbReference>
<dbReference type="PANTHER" id="PTHR45661:SF3">
    <property type="entry name" value="IG-LIKE DOMAIN-CONTAINING PROTEIN"/>
    <property type="match status" value="1"/>
</dbReference>
<dbReference type="AlphaFoldDB" id="A0A9D2DE96"/>
<dbReference type="EMBL" id="DXCC01000017">
    <property type="protein sequence ID" value="HIZ15267.1"/>
    <property type="molecule type" value="Genomic_DNA"/>
</dbReference>
<reference evidence="2" key="1">
    <citation type="journal article" date="2021" name="PeerJ">
        <title>Extensive microbial diversity within the chicken gut microbiome revealed by metagenomics and culture.</title>
        <authorList>
            <person name="Gilroy R."/>
            <person name="Ravi A."/>
            <person name="Getino M."/>
            <person name="Pursley I."/>
            <person name="Horton D.L."/>
            <person name="Alikhan N.F."/>
            <person name="Baker D."/>
            <person name="Gharbi K."/>
            <person name="Hall N."/>
            <person name="Watson M."/>
            <person name="Adriaenssens E.M."/>
            <person name="Foster-Nyarko E."/>
            <person name="Jarju S."/>
            <person name="Secka A."/>
            <person name="Antonio M."/>
            <person name="Oren A."/>
            <person name="Chaudhuri R.R."/>
            <person name="La Ragione R."/>
            <person name="Hildebrand F."/>
            <person name="Pallen M.J."/>
        </authorList>
    </citation>
    <scope>NUCLEOTIDE SEQUENCE</scope>
    <source>
        <strain evidence="2">ChiHjej11B10-19426</strain>
    </source>
</reference>
<accession>A0A9D2DE96</accession>
<reference evidence="2" key="2">
    <citation type="submission" date="2021-04" db="EMBL/GenBank/DDBJ databases">
        <authorList>
            <person name="Gilroy R."/>
        </authorList>
    </citation>
    <scope>NUCLEOTIDE SEQUENCE</scope>
    <source>
        <strain evidence="2">ChiHjej11B10-19426</strain>
    </source>
</reference>
<evidence type="ECO:0000313" key="2">
    <source>
        <dbReference type="EMBL" id="HIZ15267.1"/>
    </source>
</evidence>
<organism evidence="2 3">
    <name type="scientific">Candidatus Tidjanibacter faecipullorum</name>
    <dbReference type="NCBI Taxonomy" id="2838766"/>
    <lineage>
        <taxon>Bacteria</taxon>
        <taxon>Pseudomonadati</taxon>
        <taxon>Bacteroidota</taxon>
        <taxon>Bacteroidia</taxon>
        <taxon>Bacteroidales</taxon>
        <taxon>Rikenellaceae</taxon>
        <taxon>Tidjanibacter</taxon>
    </lineage>
</organism>
<name>A0A9D2DE96_9BACT</name>
<comment type="caution">
    <text evidence="2">The sequence shown here is derived from an EMBL/GenBank/DDBJ whole genome shotgun (WGS) entry which is preliminary data.</text>
</comment>
<dbReference type="Pfam" id="PF13306">
    <property type="entry name" value="LRR_5"/>
    <property type="match status" value="1"/>
</dbReference>
<proteinExistence type="predicted"/>
<dbReference type="InterPro" id="IPR026906">
    <property type="entry name" value="LRR_5"/>
</dbReference>
<dbReference type="PANTHER" id="PTHR45661">
    <property type="entry name" value="SURFACE ANTIGEN"/>
    <property type="match status" value="1"/>
</dbReference>
<feature type="chain" id="PRO_5039417754" evidence="1">
    <location>
        <begin position="19"/>
        <end position="314"/>
    </location>
</feature>
<gene>
    <name evidence="2" type="ORF">H9816_05095</name>
</gene>
<dbReference type="PROSITE" id="PS51257">
    <property type="entry name" value="PROKAR_LIPOPROTEIN"/>
    <property type="match status" value="1"/>
</dbReference>